<dbReference type="SUPFAM" id="SSF51730">
    <property type="entry name" value="FAD-linked oxidoreductase"/>
    <property type="match status" value="1"/>
</dbReference>
<dbReference type="PANTHER" id="PTHR45754">
    <property type="entry name" value="METHYLENETETRAHYDROFOLATE REDUCTASE"/>
    <property type="match status" value="1"/>
</dbReference>
<evidence type="ECO:0000256" key="9">
    <source>
        <dbReference type="ARBA" id="ARBA00023167"/>
    </source>
</evidence>
<reference evidence="13" key="1">
    <citation type="submission" date="2020-10" db="EMBL/GenBank/DDBJ databases">
        <authorList>
            <person name="Gilroy R."/>
        </authorList>
    </citation>
    <scope>NUCLEOTIDE SEQUENCE</scope>
    <source>
        <strain evidence="13">CHK154-7741</strain>
    </source>
</reference>
<comment type="pathway">
    <text evidence="10">Amino-acid biosynthesis; L-methionine biosynthesis via de novo pathway.</text>
</comment>
<dbReference type="InterPro" id="IPR004620">
    <property type="entry name" value="MTHF_reductase_bac"/>
</dbReference>
<reference evidence="13" key="2">
    <citation type="journal article" date="2021" name="PeerJ">
        <title>Extensive microbial diversity within the chicken gut microbiome revealed by metagenomics and culture.</title>
        <authorList>
            <person name="Gilroy R."/>
            <person name="Ravi A."/>
            <person name="Getino M."/>
            <person name="Pursley I."/>
            <person name="Horton D.L."/>
            <person name="Alikhan N.F."/>
            <person name="Baker D."/>
            <person name="Gharbi K."/>
            <person name="Hall N."/>
            <person name="Watson M."/>
            <person name="Adriaenssens E.M."/>
            <person name="Foster-Nyarko E."/>
            <person name="Jarju S."/>
            <person name="Secka A."/>
            <person name="Antonio M."/>
            <person name="Oren A."/>
            <person name="Chaudhuri R.R."/>
            <person name="La Ragione R."/>
            <person name="Hildebrand F."/>
            <person name="Pallen M.J."/>
        </authorList>
    </citation>
    <scope>NUCLEOTIDE SEQUENCE</scope>
    <source>
        <strain evidence="13">CHK154-7741</strain>
    </source>
</reference>
<dbReference type="EMBL" id="DVOD01000048">
    <property type="protein sequence ID" value="HIU92767.1"/>
    <property type="molecule type" value="Genomic_DNA"/>
</dbReference>
<evidence type="ECO:0000256" key="7">
    <source>
        <dbReference type="ARBA" id="ARBA00023002"/>
    </source>
</evidence>
<dbReference type="AlphaFoldDB" id="A0A9D1N0Y1"/>
<accession>A0A9D1N0Y1</accession>
<organism evidence="13 14">
    <name type="scientific">Candidatus Limenecus avicola</name>
    <dbReference type="NCBI Taxonomy" id="2840847"/>
    <lineage>
        <taxon>Bacteria</taxon>
        <taxon>Bacillati</taxon>
        <taxon>Bacillota</taxon>
        <taxon>Clostridia</taxon>
        <taxon>Eubacteriales</taxon>
        <taxon>Clostridiaceae</taxon>
        <taxon>Clostridiaceae incertae sedis</taxon>
        <taxon>Candidatus Limenecus</taxon>
    </lineage>
</organism>
<dbReference type="NCBIfam" id="TIGR00676">
    <property type="entry name" value="fadh2"/>
    <property type="match status" value="1"/>
</dbReference>
<evidence type="ECO:0000256" key="6">
    <source>
        <dbReference type="ARBA" id="ARBA00022827"/>
    </source>
</evidence>
<keyword evidence="9" id="KW-0486">Methionine biosynthesis</keyword>
<dbReference type="CDD" id="cd00537">
    <property type="entry name" value="MTHFR"/>
    <property type="match status" value="1"/>
</dbReference>
<evidence type="ECO:0000256" key="10">
    <source>
        <dbReference type="ARBA" id="ARBA00034478"/>
    </source>
</evidence>
<evidence type="ECO:0000256" key="12">
    <source>
        <dbReference type="RuleBase" id="RU003862"/>
    </source>
</evidence>
<evidence type="ECO:0000256" key="11">
    <source>
        <dbReference type="ARBA" id="ARBA00048628"/>
    </source>
</evidence>
<dbReference type="InterPro" id="IPR029041">
    <property type="entry name" value="FAD-linked_oxidoreductase-like"/>
</dbReference>
<evidence type="ECO:0000256" key="3">
    <source>
        <dbReference type="ARBA" id="ARBA00006743"/>
    </source>
</evidence>
<dbReference type="Proteomes" id="UP000886748">
    <property type="component" value="Unassembled WGS sequence"/>
</dbReference>
<evidence type="ECO:0000256" key="2">
    <source>
        <dbReference type="ARBA" id="ARBA00004777"/>
    </source>
</evidence>
<dbReference type="GO" id="GO:0106312">
    <property type="term" value="F:methylenetetrahydrofolate reductase (NADH) activity"/>
    <property type="evidence" value="ECO:0007669"/>
    <property type="project" value="UniProtKB-EC"/>
</dbReference>
<comment type="similarity">
    <text evidence="3 12">Belongs to the methylenetetrahydrofolate reductase family.</text>
</comment>
<evidence type="ECO:0000313" key="14">
    <source>
        <dbReference type="Proteomes" id="UP000886748"/>
    </source>
</evidence>
<dbReference type="GO" id="GO:0005829">
    <property type="term" value="C:cytosol"/>
    <property type="evidence" value="ECO:0007669"/>
    <property type="project" value="InterPro"/>
</dbReference>
<dbReference type="GO" id="GO:0035999">
    <property type="term" value="P:tetrahydrofolate interconversion"/>
    <property type="evidence" value="ECO:0007669"/>
    <property type="project" value="TreeGrafter"/>
</dbReference>
<dbReference type="PANTHER" id="PTHR45754:SF3">
    <property type="entry name" value="METHYLENETETRAHYDROFOLATE REDUCTASE (NADPH)"/>
    <property type="match status" value="1"/>
</dbReference>
<dbReference type="InterPro" id="IPR003171">
    <property type="entry name" value="Mehydrof_redctse-like"/>
</dbReference>
<comment type="caution">
    <text evidence="13">The sequence shown here is derived from an EMBL/GenBank/DDBJ whole genome shotgun (WGS) entry which is preliminary data.</text>
</comment>
<sequence>MNLKEIYTTKKQEPVMSYEVFPPKDDIDGTKLEKLFDELKKLLVFNPSLISVTYGAGGSNQNESVEIIKRIKQELNVSPMPHFTCVSTSTENIKNYLKTLKALDVKNILALRGDMPENQKIYNDFKYASELVEYLKKESSLSIAVAGYPEGHKECESIEKDIQYLKQKVDNGADVIFTQLFFNNSHFISFVEKCEKQNITVPIIPGILPVTNYKTLEKMSTLCKVEVPAKMAQVLEKHKDDKDYIKQYGIEYASLQCRELLETGVKGLHFYTLNKAYATSEILKNILYTRTN</sequence>
<comment type="pathway">
    <text evidence="2 12">One-carbon metabolism; tetrahydrofolate interconversion.</text>
</comment>
<evidence type="ECO:0000256" key="1">
    <source>
        <dbReference type="ARBA" id="ARBA00001974"/>
    </source>
</evidence>
<dbReference type="EC" id="1.5.1.54" evidence="12"/>
<dbReference type="Gene3D" id="3.20.20.220">
    <property type="match status" value="1"/>
</dbReference>
<name>A0A9D1N0Y1_9CLOT</name>
<keyword evidence="5 12" id="KW-0285">Flavoprotein</keyword>
<keyword evidence="8" id="KW-0520">NAD</keyword>
<proteinExistence type="inferred from homology"/>
<protein>
    <recommendedName>
        <fullName evidence="12">Methylenetetrahydrofolate reductase</fullName>
        <ecNumber evidence="12">1.5.1.54</ecNumber>
    </recommendedName>
</protein>
<comment type="cofactor">
    <cofactor evidence="1 12">
        <name>FAD</name>
        <dbReference type="ChEBI" id="CHEBI:57692"/>
    </cofactor>
</comment>
<keyword evidence="4" id="KW-0028">Amino-acid biosynthesis</keyword>
<evidence type="ECO:0000256" key="8">
    <source>
        <dbReference type="ARBA" id="ARBA00023027"/>
    </source>
</evidence>
<dbReference type="GO" id="GO:0009086">
    <property type="term" value="P:methionine biosynthetic process"/>
    <property type="evidence" value="ECO:0007669"/>
    <property type="project" value="UniProtKB-KW"/>
</dbReference>
<comment type="catalytic activity">
    <reaction evidence="11">
        <text>(6S)-5-methyl-5,6,7,8-tetrahydrofolate + NAD(+) = (6R)-5,10-methylene-5,6,7,8-tetrahydrofolate + NADH + H(+)</text>
        <dbReference type="Rhea" id="RHEA:19821"/>
        <dbReference type="ChEBI" id="CHEBI:15378"/>
        <dbReference type="ChEBI" id="CHEBI:15636"/>
        <dbReference type="ChEBI" id="CHEBI:18608"/>
        <dbReference type="ChEBI" id="CHEBI:57540"/>
        <dbReference type="ChEBI" id="CHEBI:57945"/>
        <dbReference type="EC" id="1.5.1.54"/>
    </reaction>
    <physiologicalReaction direction="right-to-left" evidence="11">
        <dbReference type="Rhea" id="RHEA:19823"/>
    </physiologicalReaction>
</comment>
<keyword evidence="7 12" id="KW-0560">Oxidoreductase</keyword>
<dbReference type="Pfam" id="PF02219">
    <property type="entry name" value="MTHFR"/>
    <property type="match status" value="1"/>
</dbReference>
<evidence type="ECO:0000256" key="5">
    <source>
        <dbReference type="ARBA" id="ARBA00022630"/>
    </source>
</evidence>
<dbReference type="GO" id="GO:0071949">
    <property type="term" value="F:FAD binding"/>
    <property type="evidence" value="ECO:0007669"/>
    <property type="project" value="TreeGrafter"/>
</dbReference>
<evidence type="ECO:0000256" key="4">
    <source>
        <dbReference type="ARBA" id="ARBA00022605"/>
    </source>
</evidence>
<keyword evidence="6 12" id="KW-0274">FAD</keyword>
<gene>
    <name evidence="13" type="primary">metF</name>
    <name evidence="13" type="ORF">IAD26_06510</name>
</gene>
<evidence type="ECO:0000313" key="13">
    <source>
        <dbReference type="EMBL" id="HIU92767.1"/>
    </source>
</evidence>